<dbReference type="SUPFAM" id="SSF52799">
    <property type="entry name" value="(Phosphotyrosine protein) phosphatases II"/>
    <property type="match status" value="2"/>
</dbReference>
<feature type="domain" description="Tyrosine-protein phosphatase" evidence="13">
    <location>
        <begin position="1510"/>
        <end position="1794"/>
    </location>
</feature>
<evidence type="ECO:0000256" key="4">
    <source>
        <dbReference type="ARBA" id="ARBA00022729"/>
    </source>
</evidence>
<feature type="domain" description="Tyrosine specific protein phosphatases" evidence="14">
    <location>
        <begin position="1398"/>
        <end position="1470"/>
    </location>
</feature>
<dbReference type="EC" id="3.1.3.48" evidence="2"/>
<evidence type="ECO:0000256" key="9">
    <source>
        <dbReference type="ARBA" id="ARBA00023180"/>
    </source>
</evidence>
<evidence type="ECO:0000256" key="1">
    <source>
        <dbReference type="ARBA" id="ARBA00004167"/>
    </source>
</evidence>
<dbReference type="CDD" id="cd00063">
    <property type="entry name" value="FN3"/>
    <property type="match status" value="2"/>
</dbReference>
<dbReference type="SUPFAM" id="SSF48726">
    <property type="entry name" value="Immunoglobulin"/>
    <property type="match status" value="1"/>
</dbReference>
<proteinExistence type="predicted"/>
<dbReference type="PROSITE" id="PS50056">
    <property type="entry name" value="TYR_PHOSPHATASE_2"/>
    <property type="match status" value="2"/>
</dbReference>
<evidence type="ECO:0000256" key="12">
    <source>
        <dbReference type="SAM" id="Phobius"/>
    </source>
</evidence>
<dbReference type="Proteomes" id="UP000515146">
    <property type="component" value="Unplaced"/>
</dbReference>
<evidence type="ECO:0000313" key="17">
    <source>
        <dbReference type="Proteomes" id="UP000515146"/>
    </source>
</evidence>
<keyword evidence="17" id="KW-1185">Reference proteome</keyword>
<dbReference type="Gene3D" id="2.60.40.10">
    <property type="entry name" value="Immunoglobulins"/>
    <property type="match status" value="4"/>
</dbReference>
<dbReference type="InterPro" id="IPR013783">
    <property type="entry name" value="Ig-like_fold"/>
</dbReference>
<dbReference type="PANTHER" id="PTHR46957">
    <property type="entry name" value="CYTOKINE RECEPTOR"/>
    <property type="match status" value="1"/>
</dbReference>
<dbReference type="InterPro" id="IPR003598">
    <property type="entry name" value="Ig_sub2"/>
</dbReference>
<feature type="transmembrane region" description="Helical" evidence="12">
    <location>
        <begin position="1099"/>
        <end position="1121"/>
    </location>
</feature>
<dbReference type="InterPro" id="IPR003599">
    <property type="entry name" value="Ig_sub"/>
</dbReference>
<accession>A0A6P6YMA5</accession>
<dbReference type="SUPFAM" id="SSF49265">
    <property type="entry name" value="Fibronectin type III"/>
    <property type="match status" value="1"/>
</dbReference>
<dbReference type="KEGG" id="dpte:113799828"/>
<dbReference type="GO" id="GO:0016020">
    <property type="term" value="C:membrane"/>
    <property type="evidence" value="ECO:0007669"/>
    <property type="project" value="UniProtKB-SubCell"/>
</dbReference>
<keyword evidence="7 12" id="KW-1133">Transmembrane helix</keyword>
<feature type="domain" description="Tyrosine-protein phosphatase" evidence="13">
    <location>
        <begin position="1201"/>
        <end position="1479"/>
    </location>
</feature>
<keyword evidence="9" id="KW-0325">Glycoprotein</keyword>
<dbReference type="Pfam" id="PF00102">
    <property type="entry name" value="Y_phosphatase"/>
    <property type="match status" value="2"/>
</dbReference>
<evidence type="ECO:0000256" key="8">
    <source>
        <dbReference type="ARBA" id="ARBA00023136"/>
    </source>
</evidence>
<dbReference type="PROSITE" id="PS50055">
    <property type="entry name" value="TYR_PHOSPHATASE_PTP"/>
    <property type="match status" value="2"/>
</dbReference>
<dbReference type="CDD" id="cd00047">
    <property type="entry name" value="PTPc"/>
    <property type="match status" value="1"/>
</dbReference>
<sequence length="1808" mass="207651">MYENNRKYCPATNYSHYFLNFHHHHNRHHRHYHRNFSIRTLSFFIFIIWLQIFHNVQSSSSSAQFDEESSAKQMVVASSTTTTIIPSSSSNDSFYQQQQQQERASTTTTTTLSLSSNTMETTETTNEIPITSTTVINTISMDFQNSEDQINKSNTSINSTSMNETENSFNNHQTLSTNANTLFKPEFILNLTASSSFVSNCTDVEFYCEILLPSKSIPDNDNNNKINSSTIWWTFRDQNVSSSTLPGGRVINRPDNLYLSILNIECAQFGVHDGDYSCHSSSSSSLSSSTEISGSQQQFSIITNSSNLHFEISVLVMESIDQQNRTISEEIDSSVQLRCHVLGYPKPNIIWQRYDPKTLITTDIESDGRIEIEHQFLPESSDDLVENQINPLKLFQSILHFETLRRSDNGTYICRAIDIHQKLEKPKTQEFNVIVLEVPEIHIEKIEIENKTTAIISFVIDFDGNLPIEKFILELRNYTNDDDYDDNHNENLTRWIRLETPSPESILIKHNYSIINVDNLVHAATYGFRLAATNRIVGQSEWSLMNITVPADVPSPINNVHLLSKSNETLLFGWRRPLHDNGAPIIQFHQILKDNNNVIIWNQTINNTQSRNKHMSLFSNLQPGTHYSFQIRACSQIGCGDWSSIFEVITSDGHSDPPKNIHIECFFDEKLIQTNATITWEEPSNPRGLIVGYNISLRGHTTQSQRFFESFEQSYLVNSNQTFLYETILKPNSNYTVRICAINKSGCGQLSPLTSSSMCQSSPTVPSEFPSGIRLERIRLSSSSPSSPSLSISTSNSHYSGLTDKETLHQPFIGQQQHNHNHYQQQQQTKQPKPERQLKLYVPRISERNGPFRCIRVIVIRLPSPNSSSPASSLSPISSTNISSQSLSYNISNNNTDQQQQQQSDIFSHFLDQENGQIPLSTYRMVHSKYNTNTFGAYIAKEFTSESFPNEIILGDGRISRCYNDALEYDLKSRIKHSQHYQKQQQHLKPDEHIGGLDDNRSPRRINYELQTTRQPSNSSQENESINDEIFDLDDEHLVEDLELFPNTYYSASIEVTVMAVNHTLLVEQSPWTEPIRTVPILTMFSQSNNSFSETTTGIIYGTFCGLLLIMILFFSILCFLKRKATEATTPVLLDDERIGLTNFLRRTLIGRKHSKDHQTLFYQLNFNSTQAVKKWASKPIPIQNLVAVFQQRRTNSDFLFQAEFESLPESFPDRTTIESDRIENVTKNRYPDIKSYDQTRVVLKKIDDIEGSDYINADFVNGGLVNKQDKRFICAQGPTQKTVPDFWRMIYEQQCCIIVMLTGIEEQGRIKCAQYWNDKNDDKNDDDDDDEQSLSFPDAFPSSPFIITTIFRREYSDYVIRRFNLKNTKTNECRDIIHFHFVAWKDFLAPDQPSWLLRFIKRVNEHYCVDRGPIVVHCSAGVGRTGTFIAIDSLISRIDDGAQDINVFECVSSLRYQRNFLVQSLRQYIFVYRAIMEYVEFGDTEIEAGHIRDHYKQLKEQKTESGNGVFTEFEKLSEVFEEPKSCVVGQLETNKHKNRYSFIIPYDINRVILNPSQDTCYINASFIQGYDHTLSFIVAQDPLEHTVNEFWWMIAEHAVSTLVMLAEIGDGQNKCHQYWPQSVDSTFDCDFVKVKLIEEEMFQYYVKRVFHITKKKTNKSHVVNQYQFFSWKSGVVVPESTKSLITLTDAVLLANNPNNNNNNNNGQENINYTKYNGKFSSSSSSSSSPILVHCSGGGDRSSVFVSFASLVRQLQLEERVDVFQTARYTKSQRHCMLQTIAQYDFLYRCLIDYMDCHHICNNSDTQL</sequence>
<evidence type="ECO:0000256" key="11">
    <source>
        <dbReference type="SAM" id="MobiDB-lite"/>
    </source>
</evidence>
<comment type="catalytic activity">
    <reaction evidence="10">
        <text>O-phospho-L-tyrosyl-[protein] + H2O = L-tyrosyl-[protein] + phosphate</text>
        <dbReference type="Rhea" id="RHEA:10684"/>
        <dbReference type="Rhea" id="RHEA-COMP:10136"/>
        <dbReference type="Rhea" id="RHEA-COMP:20101"/>
        <dbReference type="ChEBI" id="CHEBI:15377"/>
        <dbReference type="ChEBI" id="CHEBI:43474"/>
        <dbReference type="ChEBI" id="CHEBI:46858"/>
        <dbReference type="ChEBI" id="CHEBI:61978"/>
        <dbReference type="EC" id="3.1.3.48"/>
    </reaction>
</comment>
<dbReference type="SMART" id="SM00404">
    <property type="entry name" value="PTPc_motif"/>
    <property type="match status" value="2"/>
</dbReference>
<dbReference type="Pfam" id="PF00041">
    <property type="entry name" value="fn3"/>
    <property type="match status" value="2"/>
</dbReference>
<reference evidence="18" key="1">
    <citation type="submission" date="2025-08" db="UniProtKB">
        <authorList>
            <consortium name="RefSeq"/>
        </authorList>
    </citation>
    <scope>IDENTIFICATION</scope>
    <source>
        <strain evidence="18">Airmid</strain>
    </source>
</reference>
<keyword evidence="4" id="KW-0732">Signal</keyword>
<feature type="region of interest" description="Disordered" evidence="11">
    <location>
        <begin position="780"/>
        <end position="801"/>
    </location>
</feature>
<feature type="domain" description="Fibronectin type-III" evidence="16">
    <location>
        <begin position="553"/>
        <end position="653"/>
    </location>
</feature>
<dbReference type="SMART" id="SM00409">
    <property type="entry name" value="IG"/>
    <property type="match status" value="2"/>
</dbReference>
<dbReference type="InterPro" id="IPR036179">
    <property type="entry name" value="Ig-like_dom_sf"/>
</dbReference>
<keyword evidence="5" id="KW-0378">Hydrolase</keyword>
<evidence type="ECO:0000256" key="10">
    <source>
        <dbReference type="ARBA" id="ARBA00051722"/>
    </source>
</evidence>
<feature type="compositionally biased region" description="Low complexity" evidence="11">
    <location>
        <begin position="780"/>
        <end position="797"/>
    </location>
</feature>
<organism evidence="17 18">
    <name type="scientific">Dermatophagoides pteronyssinus</name>
    <name type="common">European house dust mite</name>
    <dbReference type="NCBI Taxonomy" id="6956"/>
    <lineage>
        <taxon>Eukaryota</taxon>
        <taxon>Metazoa</taxon>
        <taxon>Ecdysozoa</taxon>
        <taxon>Arthropoda</taxon>
        <taxon>Chelicerata</taxon>
        <taxon>Arachnida</taxon>
        <taxon>Acari</taxon>
        <taxon>Acariformes</taxon>
        <taxon>Sarcoptiformes</taxon>
        <taxon>Astigmata</taxon>
        <taxon>Psoroptidia</taxon>
        <taxon>Analgoidea</taxon>
        <taxon>Pyroglyphidae</taxon>
        <taxon>Dermatophagoidinae</taxon>
        <taxon>Dermatophagoides</taxon>
    </lineage>
</organism>
<dbReference type="InterPro" id="IPR000387">
    <property type="entry name" value="Tyr_Pase_dom"/>
</dbReference>
<evidence type="ECO:0000256" key="6">
    <source>
        <dbReference type="ARBA" id="ARBA00022912"/>
    </source>
</evidence>
<dbReference type="InterPro" id="IPR016130">
    <property type="entry name" value="Tyr_Pase_AS"/>
</dbReference>
<dbReference type="PROSITE" id="PS50835">
    <property type="entry name" value="IG_LIKE"/>
    <property type="match status" value="2"/>
</dbReference>
<dbReference type="SMART" id="SM00194">
    <property type="entry name" value="PTPc"/>
    <property type="match status" value="2"/>
</dbReference>
<feature type="region of interest" description="Disordered" evidence="11">
    <location>
        <begin position="87"/>
        <end position="124"/>
    </location>
</feature>
<dbReference type="SMART" id="SM00060">
    <property type="entry name" value="FN3"/>
    <property type="match status" value="3"/>
</dbReference>
<dbReference type="Gene3D" id="3.90.190.10">
    <property type="entry name" value="Protein tyrosine phosphatase superfamily"/>
    <property type="match status" value="2"/>
</dbReference>
<feature type="compositionally biased region" description="Basic and acidic residues" evidence="11">
    <location>
        <begin position="988"/>
        <end position="1002"/>
    </location>
</feature>
<dbReference type="InterPro" id="IPR050713">
    <property type="entry name" value="RTP_Phos/Ushers"/>
</dbReference>
<dbReference type="OMA" id="TIFRREY"/>
<gene>
    <name evidence="18" type="primary">LOC113799828</name>
</gene>
<evidence type="ECO:0000256" key="2">
    <source>
        <dbReference type="ARBA" id="ARBA00013064"/>
    </source>
</evidence>
<dbReference type="PRINTS" id="PR00700">
    <property type="entry name" value="PRTYPHPHTASE"/>
</dbReference>
<dbReference type="InParanoid" id="A0A6P6YMA5"/>
<keyword evidence="6" id="KW-0904">Protein phosphatase</keyword>
<dbReference type="RefSeq" id="XP_027206325.1">
    <property type="nucleotide sequence ID" value="XM_027350524.1"/>
</dbReference>
<dbReference type="InterPro" id="IPR007110">
    <property type="entry name" value="Ig-like_dom"/>
</dbReference>
<dbReference type="OrthoDB" id="6058203at2759"/>
<dbReference type="InterPro" id="IPR003961">
    <property type="entry name" value="FN3_dom"/>
</dbReference>
<dbReference type="InterPro" id="IPR000242">
    <property type="entry name" value="PTP_cat"/>
</dbReference>
<dbReference type="PROSITE" id="PS50853">
    <property type="entry name" value="FN3"/>
    <property type="match status" value="2"/>
</dbReference>
<protein>
    <recommendedName>
        <fullName evidence="2">protein-tyrosine-phosphatase</fullName>
        <ecNumber evidence="2">3.1.3.48</ecNumber>
    </recommendedName>
</protein>
<feature type="domain" description="Ig-like" evidence="15">
    <location>
        <begin position="185"/>
        <end position="293"/>
    </location>
</feature>
<evidence type="ECO:0000259" key="13">
    <source>
        <dbReference type="PROSITE" id="PS50055"/>
    </source>
</evidence>
<evidence type="ECO:0000259" key="14">
    <source>
        <dbReference type="PROSITE" id="PS50056"/>
    </source>
</evidence>
<keyword evidence="3 12" id="KW-0812">Transmembrane</keyword>
<feature type="domain" description="Ig-like" evidence="15">
    <location>
        <begin position="333"/>
        <end position="432"/>
    </location>
</feature>
<evidence type="ECO:0000313" key="18">
    <source>
        <dbReference type="RefSeq" id="XP_027206325.1"/>
    </source>
</evidence>
<keyword evidence="8 12" id="KW-0472">Membrane</keyword>
<dbReference type="GO" id="GO:0004725">
    <property type="term" value="F:protein tyrosine phosphatase activity"/>
    <property type="evidence" value="ECO:0007669"/>
    <property type="project" value="UniProtKB-EC"/>
</dbReference>
<feature type="region of interest" description="Disordered" evidence="11">
    <location>
        <begin position="980"/>
        <end position="1002"/>
    </location>
</feature>
<evidence type="ECO:0000259" key="15">
    <source>
        <dbReference type="PROSITE" id="PS50835"/>
    </source>
</evidence>
<feature type="domain" description="Tyrosine specific protein phosphatases" evidence="14">
    <location>
        <begin position="1711"/>
        <end position="1785"/>
    </location>
</feature>
<dbReference type="CTD" id="39443"/>
<feature type="region of interest" description="Disordered" evidence="11">
    <location>
        <begin position="817"/>
        <end position="836"/>
    </location>
</feature>
<dbReference type="SMART" id="SM00408">
    <property type="entry name" value="IGc2"/>
    <property type="match status" value="1"/>
</dbReference>
<dbReference type="PROSITE" id="PS00383">
    <property type="entry name" value="TYR_PHOSPHATASE_1"/>
    <property type="match status" value="2"/>
</dbReference>
<name>A0A6P6YMA5_DERPT</name>
<dbReference type="CDD" id="cd00096">
    <property type="entry name" value="Ig"/>
    <property type="match status" value="1"/>
</dbReference>
<dbReference type="GO" id="GO:0048666">
    <property type="term" value="P:neuron development"/>
    <property type="evidence" value="ECO:0007669"/>
    <property type="project" value="UniProtKB-ARBA"/>
</dbReference>
<evidence type="ECO:0000259" key="16">
    <source>
        <dbReference type="PROSITE" id="PS50853"/>
    </source>
</evidence>
<dbReference type="InterPro" id="IPR003595">
    <property type="entry name" value="Tyr_Pase_cat"/>
</dbReference>
<feature type="transmembrane region" description="Helical" evidence="12">
    <location>
        <begin position="36"/>
        <end position="54"/>
    </location>
</feature>
<dbReference type="Pfam" id="PF13927">
    <property type="entry name" value="Ig_3"/>
    <property type="match status" value="1"/>
</dbReference>
<dbReference type="PANTHER" id="PTHR46957:SF3">
    <property type="entry name" value="CYTOKINE RECEPTOR"/>
    <property type="match status" value="1"/>
</dbReference>
<dbReference type="InterPro" id="IPR036116">
    <property type="entry name" value="FN3_sf"/>
</dbReference>
<evidence type="ECO:0000256" key="3">
    <source>
        <dbReference type="ARBA" id="ARBA00022692"/>
    </source>
</evidence>
<comment type="subcellular location">
    <subcellularLocation>
        <location evidence="1">Membrane</location>
        <topology evidence="1">Single-pass membrane protein</topology>
    </subcellularLocation>
</comment>
<evidence type="ECO:0000256" key="7">
    <source>
        <dbReference type="ARBA" id="ARBA00022989"/>
    </source>
</evidence>
<feature type="domain" description="Fibronectin type-III" evidence="16">
    <location>
        <begin position="657"/>
        <end position="764"/>
    </location>
</feature>
<feature type="compositionally biased region" description="Low complexity" evidence="11">
    <location>
        <begin position="817"/>
        <end position="828"/>
    </location>
</feature>
<dbReference type="FunCoup" id="A0A6P6YMA5">
    <property type="interactions" value="42"/>
</dbReference>
<dbReference type="InterPro" id="IPR029021">
    <property type="entry name" value="Prot-tyrosine_phosphatase-like"/>
</dbReference>
<evidence type="ECO:0000256" key="5">
    <source>
        <dbReference type="ARBA" id="ARBA00022801"/>
    </source>
</evidence>